<dbReference type="HOGENOM" id="CLU_1774158_0_0_9"/>
<gene>
    <name evidence="2" type="ordered locus">NT01CX_1962</name>
</gene>
<dbReference type="EMBL" id="CP000382">
    <property type="protein sequence ID" value="ABK61066.1"/>
    <property type="molecule type" value="Genomic_DNA"/>
</dbReference>
<protein>
    <submittedName>
        <fullName evidence="2">Uncharacterized protein</fullName>
    </submittedName>
</protein>
<keyword evidence="3" id="KW-1185">Reference proteome</keyword>
<dbReference type="RefSeq" id="WP_011722039.1">
    <property type="nucleotide sequence ID" value="NC_008593.1"/>
</dbReference>
<dbReference type="KEGG" id="cno:NT01CX_1962"/>
<dbReference type="STRING" id="386415.NT01CX_1962"/>
<proteinExistence type="predicted"/>
<dbReference type="PATRIC" id="fig|386415.7.peg.1064"/>
<evidence type="ECO:0000313" key="3">
    <source>
        <dbReference type="Proteomes" id="UP000008220"/>
    </source>
</evidence>
<reference evidence="2 3" key="1">
    <citation type="journal article" date="2006" name="Nat. Biotechnol.">
        <title>The genome and transcriptomes of the anti-tumor agent Clostridium novyi-NT.</title>
        <authorList>
            <person name="Bettegowda C."/>
            <person name="Huang X."/>
            <person name="Lin J."/>
            <person name="Cheong I."/>
            <person name="Kohli M."/>
            <person name="Szabo S.A."/>
            <person name="Zhang X."/>
            <person name="Diaz L.A. Jr."/>
            <person name="Velculescu V.E."/>
            <person name="Parmigiani G."/>
            <person name="Kinzler K.W."/>
            <person name="Vogelstein B."/>
            <person name="Zhou S."/>
        </authorList>
    </citation>
    <scope>NUCLEOTIDE SEQUENCE [LARGE SCALE GENOMIC DNA]</scope>
    <source>
        <strain evidence="2 3">NT</strain>
    </source>
</reference>
<dbReference type="AlphaFoldDB" id="A0Q083"/>
<keyword evidence="1" id="KW-0472">Membrane</keyword>
<sequence>MYRFKSKHRGYIVVFTLIIISIIMGIFLYSFKLEVSKKMRNYSYKSIELSDDIYSKQREYLLARLNNFITEKCKDINEENLNLILNSVNDETVSYENTFVKFDDKNKNIILNLQNEKGVKREDVYNYEIDEKSNIVRFKYLISKYK</sequence>
<feature type="transmembrane region" description="Helical" evidence="1">
    <location>
        <begin position="12"/>
        <end position="31"/>
    </location>
</feature>
<accession>A0Q083</accession>
<evidence type="ECO:0000256" key="1">
    <source>
        <dbReference type="SAM" id="Phobius"/>
    </source>
</evidence>
<keyword evidence="1" id="KW-1133">Transmembrane helix</keyword>
<name>A0Q083_CLONN</name>
<keyword evidence="1" id="KW-0812">Transmembrane</keyword>
<evidence type="ECO:0000313" key="2">
    <source>
        <dbReference type="EMBL" id="ABK61066.1"/>
    </source>
</evidence>
<dbReference type="Proteomes" id="UP000008220">
    <property type="component" value="Chromosome"/>
</dbReference>
<organism evidence="2 3">
    <name type="scientific">Clostridium novyi (strain NT)</name>
    <dbReference type="NCBI Taxonomy" id="386415"/>
    <lineage>
        <taxon>Bacteria</taxon>
        <taxon>Bacillati</taxon>
        <taxon>Bacillota</taxon>
        <taxon>Clostridia</taxon>
        <taxon>Eubacteriales</taxon>
        <taxon>Clostridiaceae</taxon>
        <taxon>Clostridium</taxon>
    </lineage>
</organism>